<name>A0ABP3GCU4_9ACTN</name>
<gene>
    <name evidence="5" type="ORF">GCM10010151_32920</name>
</gene>
<sequence>MSGRGWQSENVTETRKNLPGRLLRLLALLQSRREWSGAELAERLGVTDRTLRRDITRLRALDYPVEGVTGTAGGYRLVSGRDLPPLLLDDEEAIAVALGLVTAADGSVAGIEESSARALAKLEQVLPARLRPRLAALSDAAVAVRHGNVPRVAPDVLAVIAACRRDRRLLSFDYRNRADEAAPRRVEPHHLVTLRGRWYLIAYDPERADWRTFRADRIERPVPAHARFEPRELPAPDPAAFLTRGLARATYRHTVRMTVRLPADAVRAGRFFSIPGEIEDRGADGCAIRLSADSADLVVQCIALIAALGAEFTLDASPEIVERVRDLGRRLTRPPTLLS</sequence>
<dbReference type="InterPro" id="IPR051534">
    <property type="entry name" value="CBASS_pafABC_assoc_protein"/>
</dbReference>
<organism evidence="5 6">
    <name type="scientific">Actinoallomurus spadix</name>
    <dbReference type="NCBI Taxonomy" id="79912"/>
    <lineage>
        <taxon>Bacteria</taxon>
        <taxon>Bacillati</taxon>
        <taxon>Actinomycetota</taxon>
        <taxon>Actinomycetes</taxon>
        <taxon>Streptosporangiales</taxon>
        <taxon>Thermomonosporaceae</taxon>
        <taxon>Actinoallomurus</taxon>
    </lineage>
</organism>
<dbReference type="PROSITE" id="PS00894">
    <property type="entry name" value="HTH_DEOR_1"/>
    <property type="match status" value="1"/>
</dbReference>
<comment type="caution">
    <text evidence="5">The sequence shown here is derived from an EMBL/GenBank/DDBJ whole genome shotgun (WGS) entry which is preliminary data.</text>
</comment>
<proteinExistence type="predicted"/>
<accession>A0ABP3GCU4</accession>
<feature type="domain" description="HTH deoR-type" evidence="4">
    <location>
        <begin position="18"/>
        <end position="77"/>
    </location>
</feature>
<dbReference type="EMBL" id="BAAABM010000024">
    <property type="protein sequence ID" value="GAA0340716.1"/>
    <property type="molecule type" value="Genomic_DNA"/>
</dbReference>
<evidence type="ECO:0000259" key="4">
    <source>
        <dbReference type="PROSITE" id="PS51000"/>
    </source>
</evidence>
<keyword evidence="3" id="KW-0804">Transcription</keyword>
<dbReference type="InterPro" id="IPR026881">
    <property type="entry name" value="WYL_dom"/>
</dbReference>
<reference evidence="6" key="1">
    <citation type="journal article" date="2019" name="Int. J. Syst. Evol. Microbiol.">
        <title>The Global Catalogue of Microorganisms (GCM) 10K type strain sequencing project: providing services to taxonomists for standard genome sequencing and annotation.</title>
        <authorList>
            <consortium name="The Broad Institute Genomics Platform"/>
            <consortium name="The Broad Institute Genome Sequencing Center for Infectious Disease"/>
            <person name="Wu L."/>
            <person name="Ma J."/>
        </authorList>
    </citation>
    <scope>NUCLEOTIDE SEQUENCE [LARGE SCALE GENOMIC DNA]</scope>
    <source>
        <strain evidence="6">JCM 3146</strain>
    </source>
</reference>
<dbReference type="InterPro" id="IPR036388">
    <property type="entry name" value="WH-like_DNA-bd_sf"/>
</dbReference>
<dbReference type="PANTHER" id="PTHR34580:SF3">
    <property type="entry name" value="PROTEIN PAFB"/>
    <property type="match status" value="1"/>
</dbReference>
<dbReference type="Proteomes" id="UP001501822">
    <property type="component" value="Unassembled WGS sequence"/>
</dbReference>
<dbReference type="SUPFAM" id="SSF46785">
    <property type="entry name" value="Winged helix' DNA-binding domain"/>
    <property type="match status" value="1"/>
</dbReference>
<dbReference type="Gene3D" id="1.10.10.10">
    <property type="entry name" value="Winged helix-like DNA-binding domain superfamily/Winged helix DNA-binding domain"/>
    <property type="match status" value="1"/>
</dbReference>
<keyword evidence="1" id="KW-0805">Transcription regulation</keyword>
<evidence type="ECO:0000313" key="6">
    <source>
        <dbReference type="Proteomes" id="UP001501822"/>
    </source>
</evidence>
<keyword evidence="6" id="KW-1185">Reference proteome</keyword>
<dbReference type="InterPro" id="IPR036390">
    <property type="entry name" value="WH_DNA-bd_sf"/>
</dbReference>
<keyword evidence="2" id="KW-0238">DNA-binding</keyword>
<evidence type="ECO:0000256" key="3">
    <source>
        <dbReference type="ARBA" id="ARBA00023163"/>
    </source>
</evidence>
<dbReference type="Pfam" id="PF08279">
    <property type="entry name" value="HTH_11"/>
    <property type="match status" value="1"/>
</dbReference>
<dbReference type="PROSITE" id="PS51000">
    <property type="entry name" value="HTH_DEOR_2"/>
    <property type="match status" value="1"/>
</dbReference>
<evidence type="ECO:0000256" key="2">
    <source>
        <dbReference type="ARBA" id="ARBA00023125"/>
    </source>
</evidence>
<dbReference type="InterPro" id="IPR028349">
    <property type="entry name" value="PafC-like"/>
</dbReference>
<dbReference type="PROSITE" id="PS52050">
    <property type="entry name" value="WYL"/>
    <property type="match status" value="1"/>
</dbReference>
<dbReference type="PANTHER" id="PTHR34580">
    <property type="match status" value="1"/>
</dbReference>
<protein>
    <submittedName>
        <fullName evidence="5">YafY family protein</fullName>
    </submittedName>
</protein>
<dbReference type="PIRSF" id="PIRSF016838">
    <property type="entry name" value="PafC"/>
    <property type="match status" value="1"/>
</dbReference>
<dbReference type="InterPro" id="IPR018356">
    <property type="entry name" value="Tscrpt_reg_HTH_DeoR_CS"/>
</dbReference>
<evidence type="ECO:0000313" key="5">
    <source>
        <dbReference type="EMBL" id="GAA0340716.1"/>
    </source>
</evidence>
<evidence type="ECO:0000256" key="1">
    <source>
        <dbReference type="ARBA" id="ARBA00023015"/>
    </source>
</evidence>
<dbReference type="InterPro" id="IPR001034">
    <property type="entry name" value="DeoR_HTH"/>
</dbReference>
<dbReference type="InterPro" id="IPR013196">
    <property type="entry name" value="HTH_11"/>
</dbReference>
<dbReference type="Pfam" id="PF13280">
    <property type="entry name" value="WYL"/>
    <property type="match status" value="1"/>
</dbReference>